<reference evidence="2" key="2">
    <citation type="submission" date="2004-02" db="EMBL/GenBank/DDBJ databases">
        <authorList>
            <consortium name="Genoscope"/>
            <consortium name="Whitehead Institute Centre for Genome Research"/>
        </authorList>
    </citation>
    <scope>NUCLEOTIDE SEQUENCE</scope>
</reference>
<dbReference type="OrthoDB" id="8830171at2759"/>
<reference evidence="2" key="1">
    <citation type="journal article" date="2004" name="Nature">
        <title>Genome duplication in the teleost fish Tetraodon nigroviridis reveals the early vertebrate proto-karyotype.</title>
        <authorList>
            <person name="Jaillon O."/>
            <person name="Aury J.-M."/>
            <person name="Brunet F."/>
            <person name="Petit J.-L."/>
            <person name="Stange-Thomann N."/>
            <person name="Mauceli E."/>
            <person name="Bouneau L."/>
            <person name="Fischer C."/>
            <person name="Ozouf-Costaz C."/>
            <person name="Bernot A."/>
            <person name="Nicaud S."/>
            <person name="Jaffe D."/>
            <person name="Fisher S."/>
            <person name="Lutfalla G."/>
            <person name="Dossat C."/>
            <person name="Segurens B."/>
            <person name="Dasilva C."/>
            <person name="Salanoubat M."/>
            <person name="Levy M."/>
            <person name="Boudet N."/>
            <person name="Castellano S."/>
            <person name="Anthouard V."/>
            <person name="Jubin C."/>
            <person name="Castelli V."/>
            <person name="Katinka M."/>
            <person name="Vacherie B."/>
            <person name="Biemont C."/>
            <person name="Skalli Z."/>
            <person name="Cattolico L."/>
            <person name="Poulain J."/>
            <person name="De Berardinis V."/>
            <person name="Cruaud C."/>
            <person name="Duprat S."/>
            <person name="Brottier P."/>
            <person name="Coutanceau J.-P."/>
            <person name="Gouzy J."/>
            <person name="Parra G."/>
            <person name="Lardier G."/>
            <person name="Chapple C."/>
            <person name="McKernan K.J."/>
            <person name="McEwan P."/>
            <person name="Bosak S."/>
            <person name="Kellis M."/>
            <person name="Volff J.-N."/>
            <person name="Guigo R."/>
            <person name="Zody M.C."/>
            <person name="Mesirov J."/>
            <person name="Lindblad-Toh K."/>
            <person name="Birren B."/>
            <person name="Nusbaum C."/>
            <person name="Kahn D."/>
            <person name="Robinson-Rechavi M."/>
            <person name="Laudet V."/>
            <person name="Schachter V."/>
            <person name="Quetier F."/>
            <person name="Saurin W."/>
            <person name="Scarpelli C."/>
            <person name="Wincker P."/>
            <person name="Lander E.S."/>
            <person name="Weissenbach J."/>
            <person name="Roest Crollius H."/>
        </authorList>
    </citation>
    <scope>NUCLEOTIDE SEQUENCE [LARGE SCALE GENOMIC DNA]</scope>
</reference>
<dbReference type="EMBL" id="CAAE01008882">
    <property type="protein sequence ID" value="CAF91599.1"/>
    <property type="molecule type" value="Genomic_DNA"/>
</dbReference>
<proteinExistence type="predicted"/>
<evidence type="ECO:0000256" key="1">
    <source>
        <dbReference type="SAM" id="MobiDB-lite"/>
    </source>
</evidence>
<dbReference type="AlphaFoldDB" id="Q4T683"/>
<accession>Q4T683</accession>
<comment type="caution">
    <text evidence="2">The sequence shown here is derived from an EMBL/GenBank/DDBJ whole genome shotgun (WGS) entry which is preliminary data.</text>
</comment>
<name>Q4T683_TETNG</name>
<evidence type="ECO:0000313" key="2">
    <source>
        <dbReference type="EMBL" id="CAF91599.1"/>
    </source>
</evidence>
<dbReference type="KEGG" id="tng:GSTEN00006439G001"/>
<feature type="region of interest" description="Disordered" evidence="1">
    <location>
        <begin position="1"/>
        <end position="70"/>
    </location>
</feature>
<gene>
    <name evidence="2" type="ORF">GSTENG00006439001</name>
</gene>
<feature type="non-terminal residue" evidence="2">
    <location>
        <position position="1"/>
    </location>
</feature>
<protein>
    <submittedName>
        <fullName evidence="2">(spotted green pufferfish) hypothetical protein</fullName>
    </submittedName>
</protein>
<sequence>RGGHELPRGGDGVVPAEDHAHPGGVRVPGLHHPVRRHRDPSPVHVTRGPRLLPAPGDAHALRVPAPVRPRPPELPLLLLPGQGGYPSAARGCVPARLSVPSVQNVIDGDLCEQYNSMEPHKQKSVAEELDRTPPEVSKKLEDIRTRYAF</sequence>
<organism evidence="2">
    <name type="scientific">Tetraodon nigroviridis</name>
    <name type="common">Spotted green pufferfish</name>
    <name type="synonym">Chelonodon nigroviridis</name>
    <dbReference type="NCBI Taxonomy" id="99883"/>
    <lineage>
        <taxon>Eukaryota</taxon>
        <taxon>Metazoa</taxon>
        <taxon>Chordata</taxon>
        <taxon>Craniata</taxon>
        <taxon>Vertebrata</taxon>
        <taxon>Euteleostomi</taxon>
        <taxon>Actinopterygii</taxon>
        <taxon>Neopterygii</taxon>
        <taxon>Teleostei</taxon>
        <taxon>Neoteleostei</taxon>
        <taxon>Acanthomorphata</taxon>
        <taxon>Eupercaria</taxon>
        <taxon>Tetraodontiformes</taxon>
        <taxon>Tetradontoidea</taxon>
        <taxon>Tetraodontidae</taxon>
        <taxon>Tetraodon</taxon>
    </lineage>
</organism>